<gene>
    <name evidence="2" type="ORF">F511_37428</name>
</gene>
<dbReference type="EMBL" id="KQ995403">
    <property type="protein sequence ID" value="KZV46705.1"/>
    <property type="molecule type" value="Genomic_DNA"/>
</dbReference>
<proteinExistence type="predicted"/>
<accession>A0A2Z7CK83</accession>
<protein>
    <submittedName>
        <fullName evidence="2">Uncharacterized protein</fullName>
    </submittedName>
</protein>
<feature type="compositionally biased region" description="Polar residues" evidence="1">
    <location>
        <begin position="37"/>
        <end position="56"/>
    </location>
</feature>
<dbReference type="Proteomes" id="UP000250235">
    <property type="component" value="Unassembled WGS sequence"/>
</dbReference>
<sequence>MDPTKQKVQTAKDYEMPKVTTKELVQLHQLTPPTPSKTPTQRPTGQFPPLTSNYNKCSRLQNLPELPYKSVLASPSKQNQHSSQTPPTNDEFKYVSKPWSENLGFATFTEIPQNIKKQDYIRRHFTPSQYWESDNLEKFKDFMNSY</sequence>
<organism evidence="2 3">
    <name type="scientific">Dorcoceras hygrometricum</name>
    <dbReference type="NCBI Taxonomy" id="472368"/>
    <lineage>
        <taxon>Eukaryota</taxon>
        <taxon>Viridiplantae</taxon>
        <taxon>Streptophyta</taxon>
        <taxon>Embryophyta</taxon>
        <taxon>Tracheophyta</taxon>
        <taxon>Spermatophyta</taxon>
        <taxon>Magnoliopsida</taxon>
        <taxon>eudicotyledons</taxon>
        <taxon>Gunneridae</taxon>
        <taxon>Pentapetalae</taxon>
        <taxon>asterids</taxon>
        <taxon>lamiids</taxon>
        <taxon>Lamiales</taxon>
        <taxon>Gesneriaceae</taxon>
        <taxon>Didymocarpoideae</taxon>
        <taxon>Trichosporeae</taxon>
        <taxon>Loxocarpinae</taxon>
        <taxon>Dorcoceras</taxon>
    </lineage>
</organism>
<feature type="region of interest" description="Disordered" evidence="1">
    <location>
        <begin position="71"/>
        <end position="92"/>
    </location>
</feature>
<evidence type="ECO:0000313" key="2">
    <source>
        <dbReference type="EMBL" id="KZV46705.1"/>
    </source>
</evidence>
<feature type="compositionally biased region" description="Polar residues" evidence="1">
    <location>
        <begin position="73"/>
        <end position="88"/>
    </location>
</feature>
<reference evidence="2 3" key="1">
    <citation type="journal article" date="2015" name="Proc. Natl. Acad. Sci. U.S.A.">
        <title>The resurrection genome of Boea hygrometrica: A blueprint for survival of dehydration.</title>
        <authorList>
            <person name="Xiao L."/>
            <person name="Yang G."/>
            <person name="Zhang L."/>
            <person name="Yang X."/>
            <person name="Zhao S."/>
            <person name="Ji Z."/>
            <person name="Zhou Q."/>
            <person name="Hu M."/>
            <person name="Wang Y."/>
            <person name="Chen M."/>
            <person name="Xu Y."/>
            <person name="Jin H."/>
            <person name="Xiao X."/>
            <person name="Hu G."/>
            <person name="Bao F."/>
            <person name="Hu Y."/>
            <person name="Wan P."/>
            <person name="Li L."/>
            <person name="Deng X."/>
            <person name="Kuang T."/>
            <person name="Xiang C."/>
            <person name="Zhu J.K."/>
            <person name="Oliver M.J."/>
            <person name="He Y."/>
        </authorList>
    </citation>
    <scope>NUCLEOTIDE SEQUENCE [LARGE SCALE GENOMIC DNA]</scope>
    <source>
        <strain evidence="3">cv. XS01</strain>
    </source>
</reference>
<keyword evidence="3" id="KW-1185">Reference proteome</keyword>
<evidence type="ECO:0000256" key="1">
    <source>
        <dbReference type="SAM" id="MobiDB-lite"/>
    </source>
</evidence>
<dbReference type="AlphaFoldDB" id="A0A2Z7CK83"/>
<evidence type="ECO:0000313" key="3">
    <source>
        <dbReference type="Proteomes" id="UP000250235"/>
    </source>
</evidence>
<feature type="region of interest" description="Disordered" evidence="1">
    <location>
        <begin position="28"/>
        <end position="56"/>
    </location>
</feature>
<name>A0A2Z7CK83_9LAMI</name>